<dbReference type="PANTHER" id="PTHR22807">
    <property type="entry name" value="NOP2 YEAST -RELATED NOL1/NOP2/FMU SUN DOMAIN-CONTAINING"/>
    <property type="match status" value="1"/>
</dbReference>
<evidence type="ECO:0000313" key="15">
    <source>
        <dbReference type="EMBL" id="TJY43254.1"/>
    </source>
</evidence>
<comment type="function">
    <text evidence="1">Specifically methylates the cytosine at position 967 (m5C967) of 16S rRNA.</text>
</comment>
<evidence type="ECO:0000256" key="1">
    <source>
        <dbReference type="ARBA" id="ARBA00002724"/>
    </source>
</evidence>
<dbReference type="InterPro" id="IPR004573">
    <property type="entry name" value="rRNA_ssu_MeTfrase_B"/>
</dbReference>
<dbReference type="SUPFAM" id="SSF48013">
    <property type="entry name" value="NusB-like"/>
    <property type="match status" value="1"/>
</dbReference>
<evidence type="ECO:0000256" key="11">
    <source>
        <dbReference type="ARBA" id="ARBA00031088"/>
    </source>
</evidence>
<evidence type="ECO:0000256" key="12">
    <source>
        <dbReference type="ARBA" id="ARBA00047283"/>
    </source>
</evidence>
<feature type="binding site" evidence="13">
    <location>
        <position position="345"/>
    </location>
    <ligand>
        <name>S-adenosyl-L-methionine</name>
        <dbReference type="ChEBI" id="CHEBI:59789"/>
    </ligand>
</feature>
<dbReference type="Pfam" id="PF22458">
    <property type="entry name" value="RsmF-B_ferredox"/>
    <property type="match status" value="1"/>
</dbReference>
<dbReference type="NCBIfam" id="NF011494">
    <property type="entry name" value="PRK14902.1"/>
    <property type="match status" value="1"/>
</dbReference>
<comment type="caution">
    <text evidence="15">The sequence shown here is derived from an EMBL/GenBank/DDBJ whole genome shotgun (WGS) entry which is preliminary data.</text>
</comment>
<dbReference type="EC" id="2.1.1.176" evidence="3"/>
<dbReference type="InterPro" id="IPR035926">
    <property type="entry name" value="NusB-like_sf"/>
</dbReference>
<dbReference type="Pfam" id="PF01189">
    <property type="entry name" value="Methyltr_RsmB-F"/>
    <property type="match status" value="1"/>
</dbReference>
<dbReference type="InterPro" id="IPR049560">
    <property type="entry name" value="MeTrfase_RsmB-F_NOP2_cat"/>
</dbReference>
<accession>A0A4U0FFU9</accession>
<dbReference type="Proteomes" id="UP000309673">
    <property type="component" value="Unassembled WGS sequence"/>
</dbReference>
<dbReference type="OrthoDB" id="9810297at2"/>
<keyword evidence="8 13" id="KW-0949">S-adenosyl-L-methionine</keyword>
<dbReference type="NCBIfam" id="TIGR00563">
    <property type="entry name" value="rsmB"/>
    <property type="match status" value="1"/>
</dbReference>
<evidence type="ECO:0000256" key="5">
    <source>
        <dbReference type="ARBA" id="ARBA00022552"/>
    </source>
</evidence>
<evidence type="ECO:0000256" key="3">
    <source>
        <dbReference type="ARBA" id="ARBA00012140"/>
    </source>
</evidence>
<dbReference type="PROSITE" id="PS51686">
    <property type="entry name" value="SAM_MT_RSMB_NOP"/>
    <property type="match status" value="1"/>
</dbReference>
<dbReference type="FunFam" id="3.30.70.1170:FF:000003">
    <property type="entry name" value="16S rRNA (Cytosine(967)-C(5))-methyltransferase RsmB"/>
    <property type="match status" value="1"/>
</dbReference>
<dbReference type="Gene3D" id="1.10.940.10">
    <property type="entry name" value="NusB-like"/>
    <property type="match status" value="1"/>
</dbReference>
<evidence type="ECO:0000256" key="10">
    <source>
        <dbReference type="ARBA" id="ARBA00030399"/>
    </source>
</evidence>
<proteinExistence type="inferred from homology"/>
<evidence type="ECO:0000259" key="14">
    <source>
        <dbReference type="PROSITE" id="PS51686"/>
    </source>
</evidence>
<dbReference type="EMBL" id="SUPK01000002">
    <property type="protein sequence ID" value="TJY43254.1"/>
    <property type="molecule type" value="Genomic_DNA"/>
</dbReference>
<dbReference type="InterPro" id="IPR023267">
    <property type="entry name" value="RCMT"/>
</dbReference>
<comment type="subcellular location">
    <subcellularLocation>
        <location evidence="2">Cytoplasm</location>
    </subcellularLocation>
</comment>
<feature type="domain" description="SAM-dependent MTase RsmB/NOP-type" evidence="14">
    <location>
        <begin position="204"/>
        <end position="486"/>
    </location>
</feature>
<dbReference type="GO" id="GO:0008649">
    <property type="term" value="F:rRNA methyltransferase activity"/>
    <property type="evidence" value="ECO:0007669"/>
    <property type="project" value="InterPro"/>
</dbReference>
<dbReference type="GO" id="GO:0006355">
    <property type="term" value="P:regulation of DNA-templated transcription"/>
    <property type="evidence" value="ECO:0007669"/>
    <property type="project" value="InterPro"/>
</dbReference>
<dbReference type="PANTHER" id="PTHR22807:SF53">
    <property type="entry name" value="RIBOSOMAL RNA SMALL SUBUNIT METHYLTRANSFERASE B-RELATED"/>
    <property type="match status" value="1"/>
</dbReference>
<dbReference type="Gene3D" id="3.30.70.1170">
    <property type="entry name" value="Sun protein, domain 3"/>
    <property type="match status" value="1"/>
</dbReference>
<protein>
    <recommendedName>
        <fullName evidence="3">16S rRNA (cytosine(967)-C(5))-methyltransferase</fullName>
        <ecNumber evidence="3">2.1.1.176</ecNumber>
    </recommendedName>
    <alternativeName>
        <fullName evidence="10">16S rRNA m5C967 methyltransferase</fullName>
    </alternativeName>
    <alternativeName>
        <fullName evidence="11">rRNA (cytosine-C(5)-)-methyltransferase RsmB</fullName>
    </alternativeName>
</protein>
<gene>
    <name evidence="15" type="primary">rsmB</name>
    <name evidence="15" type="ORF">E5161_04990</name>
</gene>
<keyword evidence="16" id="KW-1185">Reference proteome</keyword>
<evidence type="ECO:0000313" key="16">
    <source>
        <dbReference type="Proteomes" id="UP000309673"/>
    </source>
</evidence>
<keyword evidence="6 13" id="KW-0489">Methyltransferase</keyword>
<keyword evidence="4" id="KW-0963">Cytoplasm</keyword>
<dbReference type="Gene3D" id="3.40.50.150">
    <property type="entry name" value="Vaccinia Virus protein VP39"/>
    <property type="match status" value="1"/>
</dbReference>
<evidence type="ECO:0000256" key="4">
    <source>
        <dbReference type="ARBA" id="ARBA00022490"/>
    </source>
</evidence>
<dbReference type="Pfam" id="PF01029">
    <property type="entry name" value="NusB"/>
    <property type="match status" value="1"/>
</dbReference>
<organism evidence="15 16">
    <name type="scientific">Cohnella pontilimi</name>
    <dbReference type="NCBI Taxonomy" id="2564100"/>
    <lineage>
        <taxon>Bacteria</taxon>
        <taxon>Bacillati</taxon>
        <taxon>Bacillota</taxon>
        <taxon>Bacilli</taxon>
        <taxon>Bacillales</taxon>
        <taxon>Paenibacillaceae</taxon>
        <taxon>Cohnella</taxon>
    </lineage>
</organism>
<feature type="binding site" evidence="13">
    <location>
        <position position="318"/>
    </location>
    <ligand>
        <name>S-adenosyl-L-methionine</name>
        <dbReference type="ChEBI" id="CHEBI:59789"/>
    </ligand>
</feature>
<evidence type="ECO:0000256" key="7">
    <source>
        <dbReference type="ARBA" id="ARBA00022679"/>
    </source>
</evidence>
<dbReference type="GO" id="GO:0003723">
    <property type="term" value="F:RNA binding"/>
    <property type="evidence" value="ECO:0007669"/>
    <property type="project" value="UniProtKB-UniRule"/>
</dbReference>
<feature type="binding site" evidence="13">
    <location>
        <position position="364"/>
    </location>
    <ligand>
        <name>S-adenosyl-L-methionine</name>
        <dbReference type="ChEBI" id="CHEBI:59789"/>
    </ligand>
</feature>
<evidence type="ECO:0000256" key="9">
    <source>
        <dbReference type="ARBA" id="ARBA00022884"/>
    </source>
</evidence>
<comment type="similarity">
    <text evidence="13">Belongs to the class I-like SAM-binding methyltransferase superfamily. RsmB/NOP family.</text>
</comment>
<keyword evidence="9 13" id="KW-0694">RNA-binding</keyword>
<dbReference type="InterPro" id="IPR029063">
    <property type="entry name" value="SAM-dependent_MTases_sf"/>
</dbReference>
<evidence type="ECO:0000256" key="6">
    <source>
        <dbReference type="ARBA" id="ARBA00022603"/>
    </source>
</evidence>
<feature type="binding site" evidence="13">
    <location>
        <begin position="294"/>
        <end position="300"/>
    </location>
    <ligand>
        <name>S-adenosyl-L-methionine</name>
        <dbReference type="ChEBI" id="CHEBI:59789"/>
    </ligand>
</feature>
<comment type="catalytic activity">
    <reaction evidence="12">
        <text>cytidine(967) in 16S rRNA + S-adenosyl-L-methionine = 5-methylcytidine(967) in 16S rRNA + S-adenosyl-L-homocysteine + H(+)</text>
        <dbReference type="Rhea" id="RHEA:42748"/>
        <dbReference type="Rhea" id="RHEA-COMP:10219"/>
        <dbReference type="Rhea" id="RHEA-COMP:10220"/>
        <dbReference type="ChEBI" id="CHEBI:15378"/>
        <dbReference type="ChEBI" id="CHEBI:57856"/>
        <dbReference type="ChEBI" id="CHEBI:59789"/>
        <dbReference type="ChEBI" id="CHEBI:74483"/>
        <dbReference type="ChEBI" id="CHEBI:82748"/>
        <dbReference type="EC" id="2.1.1.176"/>
    </reaction>
</comment>
<feature type="active site" description="Nucleophile" evidence="13">
    <location>
        <position position="417"/>
    </location>
</feature>
<dbReference type="CDD" id="cd02440">
    <property type="entry name" value="AdoMet_MTases"/>
    <property type="match status" value="1"/>
</dbReference>
<keyword evidence="7 13" id="KW-0808">Transferase</keyword>
<dbReference type="PRINTS" id="PR02008">
    <property type="entry name" value="RCMTFAMILY"/>
</dbReference>
<name>A0A4U0FFU9_9BACL</name>
<evidence type="ECO:0000256" key="2">
    <source>
        <dbReference type="ARBA" id="ARBA00004496"/>
    </source>
</evidence>
<sequence length="487" mass="53131">MTHWNVEILGIPGICGEGKGGFPLAEHHTRKKRSPAGPREAALEVLLRVEEQGAYSGLALHGVLTDTELSRPDKALATELAYGTIQRLNSIDYVLSARVKGWPRKVEPWVRCLLRLSYYQLRWLERIPAHAAVDEAVRIAKKRGHAGISGLVNGVLRGIVREGAAVAVPTGLPAAERISLAHSHPLWLVERWIAAYGEPTAEAMCEANNEPPHASVRVNRLRTTREKLLSEMEEAGLNASISSLSADAVVAVKAGSLAETPWFREGLLTVQDESSMLVAAAADPKPGMTVLDCCAAPGGKSTHLAEIMQNRGRVIANDVHPHKRALIDNQKERLGLEIVETMISDALALPDLLPPQSMDVVLLDAPCSGFGVIRRKPEIKWNKTEQDIAGLAELQGRLLRSAAALVKPGGTLVYSTCTIAPEENEQSVRRFLAEFPEFSLNPEWPAEVLRPLRERGVVNGSFSGMVQLLPHHFGSDGFFIARMRRGD</sequence>
<dbReference type="InterPro" id="IPR001678">
    <property type="entry name" value="MeTrfase_RsmB-F_NOP2_dom"/>
</dbReference>
<dbReference type="InterPro" id="IPR054728">
    <property type="entry name" value="RsmB-like_ferredoxin"/>
</dbReference>
<keyword evidence="5" id="KW-0698">rRNA processing</keyword>
<dbReference type="AlphaFoldDB" id="A0A4U0FFU9"/>
<evidence type="ECO:0000256" key="8">
    <source>
        <dbReference type="ARBA" id="ARBA00022691"/>
    </source>
</evidence>
<evidence type="ECO:0000256" key="13">
    <source>
        <dbReference type="PROSITE-ProRule" id="PRU01023"/>
    </source>
</evidence>
<dbReference type="GO" id="GO:0005737">
    <property type="term" value="C:cytoplasm"/>
    <property type="evidence" value="ECO:0007669"/>
    <property type="project" value="UniProtKB-SubCell"/>
</dbReference>
<dbReference type="InterPro" id="IPR006027">
    <property type="entry name" value="NusB_RsmB_TIM44"/>
</dbReference>
<reference evidence="15 16" key="1">
    <citation type="submission" date="2019-04" db="EMBL/GenBank/DDBJ databases">
        <title>Cohnella sp. nov., isolated from soil.</title>
        <authorList>
            <person name="Kim W."/>
        </authorList>
    </citation>
    <scope>NUCLEOTIDE SEQUENCE [LARGE SCALE GENOMIC DNA]</scope>
    <source>
        <strain evidence="15 16">CAU 1483</strain>
    </source>
</reference>
<dbReference type="SUPFAM" id="SSF53335">
    <property type="entry name" value="S-adenosyl-L-methionine-dependent methyltransferases"/>
    <property type="match status" value="1"/>
</dbReference>
<dbReference type="FunFam" id="3.40.50.150:FF:000257">
    <property type="entry name" value="16S rRNA methyltransferase"/>
    <property type="match status" value="1"/>
</dbReference>